<comment type="caution">
    <text evidence="2">The sequence shown here is derived from an EMBL/GenBank/DDBJ whole genome shotgun (WGS) entry which is preliminary data.</text>
</comment>
<name>A0A2V4B263_9PSEU</name>
<reference evidence="2 3" key="1">
    <citation type="submission" date="2016-07" db="EMBL/GenBank/DDBJ databases">
        <title>Draft genome sequence of Prauserella muralis DSM 45305, isolated from a mould-covered wall in an indoor environment.</title>
        <authorList>
            <person name="Ruckert C."/>
            <person name="Albersmeier A."/>
            <person name="Jiang C.-L."/>
            <person name="Jiang Y."/>
            <person name="Kalinowski J."/>
            <person name="Schneider O."/>
            <person name="Winkler A."/>
            <person name="Zotchev S.B."/>
        </authorList>
    </citation>
    <scope>NUCLEOTIDE SEQUENCE [LARGE SCALE GENOMIC DNA]</scope>
    <source>
        <strain evidence="2 3">DSM 45305</strain>
    </source>
</reference>
<dbReference type="EMBL" id="MASW01000002">
    <property type="protein sequence ID" value="PXY28294.1"/>
    <property type="molecule type" value="Genomic_DNA"/>
</dbReference>
<evidence type="ECO:0000313" key="3">
    <source>
        <dbReference type="Proteomes" id="UP000249915"/>
    </source>
</evidence>
<dbReference type="Gene3D" id="1.10.10.10">
    <property type="entry name" value="Winged helix-like DNA-binding domain superfamily/Winged helix DNA-binding domain"/>
    <property type="match status" value="1"/>
</dbReference>
<evidence type="ECO:0000259" key="1">
    <source>
        <dbReference type="Pfam" id="PF13518"/>
    </source>
</evidence>
<feature type="domain" description="Insertion element IS150 protein InsJ-like helix-turn-helix" evidence="1">
    <location>
        <begin position="4"/>
        <end position="47"/>
    </location>
</feature>
<dbReference type="AlphaFoldDB" id="A0A2V4B263"/>
<gene>
    <name evidence="2" type="ORF">BAY60_10235</name>
</gene>
<dbReference type="InterPro" id="IPR036388">
    <property type="entry name" value="WH-like_DNA-bd_sf"/>
</dbReference>
<protein>
    <submittedName>
        <fullName evidence="2">Transposase</fullName>
    </submittedName>
</protein>
<proteinExistence type="predicted"/>
<dbReference type="Proteomes" id="UP000249915">
    <property type="component" value="Unassembled WGS sequence"/>
</dbReference>
<dbReference type="InterPro" id="IPR055247">
    <property type="entry name" value="InsJ-like_HTH"/>
</dbReference>
<accession>A0A2V4B263</accession>
<evidence type="ECO:0000313" key="2">
    <source>
        <dbReference type="EMBL" id="PXY28294.1"/>
    </source>
</evidence>
<dbReference type="SUPFAM" id="SSF46689">
    <property type="entry name" value="Homeodomain-like"/>
    <property type="match status" value="1"/>
</dbReference>
<organism evidence="2 3">
    <name type="scientific">Prauserella muralis</name>
    <dbReference type="NCBI Taxonomy" id="588067"/>
    <lineage>
        <taxon>Bacteria</taxon>
        <taxon>Bacillati</taxon>
        <taxon>Actinomycetota</taxon>
        <taxon>Actinomycetes</taxon>
        <taxon>Pseudonocardiales</taxon>
        <taxon>Pseudonocardiaceae</taxon>
        <taxon>Prauserella</taxon>
    </lineage>
</organism>
<keyword evidence="3" id="KW-1185">Reference proteome</keyword>
<dbReference type="InterPro" id="IPR009057">
    <property type="entry name" value="Homeodomain-like_sf"/>
</dbReference>
<sequence length="91" mass="9789">MLSILSGEMSVAEAARRNKVSETSVGKWKQRFLEAGRAGLEPGGPGGSSSAEDALRAEIEELKTALGEAAVELRVWKRSAEHRLGPLRTSR</sequence>
<dbReference type="Pfam" id="PF13518">
    <property type="entry name" value="HTH_28"/>
    <property type="match status" value="1"/>
</dbReference>